<keyword evidence="14" id="KW-1185">Reference proteome</keyword>
<feature type="transmembrane region" description="Helical" evidence="12">
    <location>
        <begin position="232"/>
        <end position="256"/>
    </location>
</feature>
<dbReference type="Pfam" id="PF00001">
    <property type="entry name" value="7tm_1"/>
    <property type="match status" value="1"/>
</dbReference>
<proteinExistence type="predicted"/>
<feature type="transmembrane region" description="Helical" evidence="12">
    <location>
        <begin position="166"/>
        <end position="192"/>
    </location>
</feature>
<dbReference type="SUPFAM" id="SSF81321">
    <property type="entry name" value="Family A G protein-coupled receptor-like"/>
    <property type="match status" value="1"/>
</dbReference>
<dbReference type="PROSITE" id="PS50262">
    <property type="entry name" value="G_PROTEIN_RECEP_F1_2"/>
    <property type="match status" value="1"/>
</dbReference>
<evidence type="ECO:0000256" key="3">
    <source>
        <dbReference type="ARBA" id="ARBA00022692"/>
    </source>
</evidence>
<dbReference type="CTD" id="151306"/>
<feature type="transmembrane region" description="Helical" evidence="12">
    <location>
        <begin position="125"/>
        <end position="146"/>
    </location>
</feature>
<evidence type="ECO:0000256" key="12">
    <source>
        <dbReference type="SAM" id="Phobius"/>
    </source>
</evidence>
<keyword evidence="7" id="KW-1015">Disulfide bond</keyword>
<keyword evidence="2" id="KW-1003">Cell membrane</keyword>
<name>A0AA97IZA3_EUBMA</name>
<feature type="domain" description="G-protein coupled receptors family 1 profile" evidence="13">
    <location>
        <begin position="28"/>
        <end position="280"/>
    </location>
</feature>
<dbReference type="GO" id="GO:0005886">
    <property type="term" value="C:plasma membrane"/>
    <property type="evidence" value="ECO:0007669"/>
    <property type="project" value="UniProtKB-SubCell"/>
</dbReference>
<feature type="transmembrane region" description="Helical" evidence="12">
    <location>
        <begin position="262"/>
        <end position="282"/>
    </location>
</feature>
<dbReference type="InterPro" id="IPR017452">
    <property type="entry name" value="GPCR_Rhodpsn_7TM"/>
</dbReference>
<dbReference type="PRINTS" id="PR00237">
    <property type="entry name" value="GPCRRHODOPSN"/>
</dbReference>
<dbReference type="Proteomes" id="UP001190640">
    <property type="component" value="Chromosome 2"/>
</dbReference>
<evidence type="ECO:0000259" key="13">
    <source>
        <dbReference type="PROSITE" id="PS50262"/>
    </source>
</evidence>
<dbReference type="RefSeq" id="XP_054828433.1">
    <property type="nucleotide sequence ID" value="XM_054972458.1"/>
</dbReference>
<evidence type="ECO:0000256" key="9">
    <source>
        <dbReference type="ARBA" id="ARBA00023180"/>
    </source>
</evidence>
<dbReference type="AlphaFoldDB" id="A0AA97IZA3"/>
<dbReference type="GO" id="GO:0038182">
    <property type="term" value="F:G protein-coupled bile acid receptor activity"/>
    <property type="evidence" value="ECO:0007669"/>
    <property type="project" value="TreeGrafter"/>
</dbReference>
<evidence type="ECO:0000313" key="14">
    <source>
        <dbReference type="Proteomes" id="UP001190640"/>
    </source>
</evidence>
<evidence type="ECO:0000256" key="7">
    <source>
        <dbReference type="ARBA" id="ARBA00023157"/>
    </source>
</evidence>
<keyword evidence="4 12" id="KW-1133">Transmembrane helix</keyword>
<comment type="subcellular location">
    <subcellularLocation>
        <location evidence="1">Cell membrane</location>
        <topology evidence="1">Multi-pass membrane protein</topology>
    </subcellularLocation>
</comment>
<dbReference type="GeneID" id="129324978"/>
<feature type="transmembrane region" description="Helical" evidence="12">
    <location>
        <begin position="20"/>
        <end position="38"/>
    </location>
</feature>
<evidence type="ECO:0000256" key="11">
    <source>
        <dbReference type="ARBA" id="ARBA00040522"/>
    </source>
</evidence>
<evidence type="ECO:0000256" key="1">
    <source>
        <dbReference type="ARBA" id="ARBA00004651"/>
    </source>
</evidence>
<dbReference type="PANTHER" id="PTHR24246">
    <property type="entry name" value="OLFACTORY RECEPTOR AND ADENOSINE RECEPTOR"/>
    <property type="match status" value="1"/>
</dbReference>
<gene>
    <name evidence="15" type="primary">GPBAR1</name>
</gene>
<protein>
    <recommendedName>
        <fullName evidence="11">G-protein coupled bile acid receptor 1</fullName>
    </recommendedName>
</protein>
<dbReference type="KEGG" id="emc:129324978"/>
<evidence type="ECO:0000313" key="15">
    <source>
        <dbReference type="RefSeq" id="XP_054828433.1"/>
    </source>
</evidence>
<keyword evidence="3 12" id="KW-0812">Transmembrane</keyword>
<dbReference type="CDD" id="cd15905">
    <property type="entry name" value="7tmA_GPBAR1"/>
    <property type="match status" value="1"/>
</dbReference>
<sequence>MGNSLAGNKFQELIFWLTRPLSVIIILANLFIILGIVFNRKLHGAINWFFLSLLFADLLAGAALPTVPQLAFENELGYHYCFFIYVAPNFLFLSFLGNLLVVHYAKYVCIIHPLHYHNSWVYRWAAFYILLAWTAPLIFACLPLIWNQWQPHLNCSFSLVFPMPYLYLETYGILIPSILAMAFMCIQVLCIARKQLKNIARLLHSVNRGQAPSALEQQLELRNAKGIAGVSLIFLVCWVPYIACLNISLLAIDYYYVNPHTLTIVTCLGNGSAAAVPIFLSLSNHQYIQFWRDMVCGGCCKGQKYWQKQAMPNAKMPHGNLCILEPNGIQGYPPNEDFKPSPAADESLELAIKFNTQI</sequence>
<dbReference type="PANTHER" id="PTHR24246:SF31">
    <property type="entry name" value="G-PROTEIN COUPLED BILE ACID RECEPTOR 1"/>
    <property type="match status" value="1"/>
</dbReference>
<evidence type="ECO:0000256" key="2">
    <source>
        <dbReference type="ARBA" id="ARBA00022475"/>
    </source>
</evidence>
<keyword evidence="6 12" id="KW-0472">Membrane</keyword>
<keyword evidence="10" id="KW-0807">Transducer</keyword>
<evidence type="ECO:0000256" key="5">
    <source>
        <dbReference type="ARBA" id="ARBA00023040"/>
    </source>
</evidence>
<feature type="transmembrane region" description="Helical" evidence="12">
    <location>
        <begin position="45"/>
        <end position="65"/>
    </location>
</feature>
<evidence type="ECO:0000256" key="8">
    <source>
        <dbReference type="ARBA" id="ARBA00023170"/>
    </source>
</evidence>
<dbReference type="InterPro" id="IPR000276">
    <property type="entry name" value="GPCR_Rhodpsn"/>
</dbReference>
<keyword evidence="5" id="KW-0297">G-protein coupled receptor</keyword>
<dbReference type="Gene3D" id="1.20.1070.10">
    <property type="entry name" value="Rhodopsin 7-helix transmembrane proteins"/>
    <property type="match status" value="1"/>
</dbReference>
<feature type="transmembrane region" description="Helical" evidence="12">
    <location>
        <begin position="77"/>
        <end position="104"/>
    </location>
</feature>
<accession>A0AA97IZA3</accession>
<evidence type="ECO:0000256" key="6">
    <source>
        <dbReference type="ARBA" id="ARBA00023136"/>
    </source>
</evidence>
<keyword evidence="9" id="KW-0325">Glycoprotein</keyword>
<reference evidence="15" key="1">
    <citation type="submission" date="2025-08" db="UniProtKB">
        <authorList>
            <consortium name="RefSeq"/>
        </authorList>
    </citation>
    <scope>IDENTIFICATION</scope>
    <source>
        <tissue evidence="15">Blood</tissue>
    </source>
</reference>
<organism evidence="14 15">
    <name type="scientific">Eublepharis macularius</name>
    <name type="common">Leopard gecko</name>
    <name type="synonym">Cyrtodactylus macularius</name>
    <dbReference type="NCBI Taxonomy" id="481883"/>
    <lineage>
        <taxon>Eukaryota</taxon>
        <taxon>Metazoa</taxon>
        <taxon>Chordata</taxon>
        <taxon>Craniata</taxon>
        <taxon>Vertebrata</taxon>
        <taxon>Euteleostomi</taxon>
        <taxon>Lepidosauria</taxon>
        <taxon>Squamata</taxon>
        <taxon>Bifurcata</taxon>
        <taxon>Gekkota</taxon>
        <taxon>Eublepharidae</taxon>
        <taxon>Eublepharinae</taxon>
        <taxon>Eublepharis</taxon>
    </lineage>
</organism>
<evidence type="ECO:0000256" key="10">
    <source>
        <dbReference type="ARBA" id="ARBA00023224"/>
    </source>
</evidence>
<evidence type="ECO:0000256" key="4">
    <source>
        <dbReference type="ARBA" id="ARBA00022989"/>
    </source>
</evidence>
<keyword evidence="8 15" id="KW-0675">Receptor</keyword>